<evidence type="ECO:0000313" key="2">
    <source>
        <dbReference type="EMBL" id="CAK0865264.1"/>
    </source>
</evidence>
<evidence type="ECO:0000313" key="3">
    <source>
        <dbReference type="Proteomes" id="UP001189429"/>
    </source>
</evidence>
<comment type="caution">
    <text evidence="2">The sequence shown here is derived from an EMBL/GenBank/DDBJ whole genome shotgun (WGS) entry which is preliminary data.</text>
</comment>
<feature type="compositionally biased region" description="Gly residues" evidence="1">
    <location>
        <begin position="81"/>
        <end position="90"/>
    </location>
</feature>
<protein>
    <recommendedName>
        <fullName evidence="4">Anaphase-promoting complex subunit 1</fullName>
    </recommendedName>
</protein>
<feature type="compositionally biased region" description="Low complexity" evidence="1">
    <location>
        <begin position="57"/>
        <end position="75"/>
    </location>
</feature>
<accession>A0ABN9V0P6</accession>
<dbReference type="Proteomes" id="UP001189429">
    <property type="component" value="Unassembled WGS sequence"/>
</dbReference>
<reference evidence="2" key="1">
    <citation type="submission" date="2023-10" db="EMBL/GenBank/DDBJ databases">
        <authorList>
            <person name="Chen Y."/>
            <person name="Shah S."/>
            <person name="Dougan E. K."/>
            <person name="Thang M."/>
            <person name="Chan C."/>
        </authorList>
    </citation>
    <scope>NUCLEOTIDE SEQUENCE [LARGE SCALE GENOMIC DNA]</scope>
</reference>
<sequence length="120" mass="12457">RFALLGLVSARTPESRAPEVTLVWGSLLRAADILLDVPLEEGKAGHLQLPPDLRAPCGRAGGLRAPRPGAAGFPGRRPRGGPAGGGGGGPAATAPLRSTQEEEEQEEEEETRRLLPGTIP</sequence>
<gene>
    <name evidence="2" type="ORF">PCOR1329_LOCUS52842</name>
</gene>
<organism evidence="2 3">
    <name type="scientific">Prorocentrum cordatum</name>
    <dbReference type="NCBI Taxonomy" id="2364126"/>
    <lineage>
        <taxon>Eukaryota</taxon>
        <taxon>Sar</taxon>
        <taxon>Alveolata</taxon>
        <taxon>Dinophyceae</taxon>
        <taxon>Prorocentrales</taxon>
        <taxon>Prorocentraceae</taxon>
        <taxon>Prorocentrum</taxon>
    </lineage>
</organism>
<feature type="region of interest" description="Disordered" evidence="1">
    <location>
        <begin position="57"/>
        <end position="120"/>
    </location>
</feature>
<evidence type="ECO:0000256" key="1">
    <source>
        <dbReference type="SAM" id="MobiDB-lite"/>
    </source>
</evidence>
<feature type="non-terminal residue" evidence="2">
    <location>
        <position position="1"/>
    </location>
</feature>
<keyword evidence="3" id="KW-1185">Reference proteome</keyword>
<proteinExistence type="predicted"/>
<dbReference type="EMBL" id="CAUYUJ010016433">
    <property type="protein sequence ID" value="CAK0865264.1"/>
    <property type="molecule type" value="Genomic_DNA"/>
</dbReference>
<evidence type="ECO:0008006" key="4">
    <source>
        <dbReference type="Google" id="ProtNLM"/>
    </source>
</evidence>
<name>A0ABN9V0P6_9DINO</name>